<dbReference type="Proteomes" id="UP000612585">
    <property type="component" value="Unassembled WGS sequence"/>
</dbReference>
<dbReference type="AlphaFoldDB" id="A0A8J3ZIP2"/>
<protein>
    <submittedName>
        <fullName evidence="2">Uncharacterized protein</fullName>
    </submittedName>
</protein>
<gene>
    <name evidence="2" type="ORF">Vau01_110140</name>
</gene>
<evidence type="ECO:0000256" key="1">
    <source>
        <dbReference type="SAM" id="MobiDB-lite"/>
    </source>
</evidence>
<name>A0A8J3ZIP2_9ACTN</name>
<feature type="compositionally biased region" description="Basic and acidic residues" evidence="1">
    <location>
        <begin position="104"/>
        <end position="114"/>
    </location>
</feature>
<reference evidence="2" key="1">
    <citation type="submission" date="2021-01" db="EMBL/GenBank/DDBJ databases">
        <title>Whole genome shotgun sequence of Virgisporangium aurantiacum NBRC 16421.</title>
        <authorList>
            <person name="Komaki H."/>
            <person name="Tamura T."/>
        </authorList>
    </citation>
    <scope>NUCLEOTIDE SEQUENCE</scope>
    <source>
        <strain evidence="2">NBRC 16421</strain>
    </source>
</reference>
<comment type="caution">
    <text evidence="2">The sequence shown here is derived from an EMBL/GenBank/DDBJ whole genome shotgun (WGS) entry which is preliminary data.</text>
</comment>
<evidence type="ECO:0000313" key="2">
    <source>
        <dbReference type="EMBL" id="GIJ63498.1"/>
    </source>
</evidence>
<sequence length="114" mass="12941">MSIDEHRMLTNLLDAFDRLHDGMIEVTDLAALIFATSRALHAWPRAEELVAAEKEVRHIAWQQRPEADRSSQALDLVQPLRVHISRELAAAGPKPRHRPGIPAGHRETPPRPRR</sequence>
<keyword evidence="3" id="KW-1185">Reference proteome</keyword>
<accession>A0A8J3ZIP2</accession>
<dbReference type="EMBL" id="BOPG01000096">
    <property type="protein sequence ID" value="GIJ63498.1"/>
    <property type="molecule type" value="Genomic_DNA"/>
</dbReference>
<organism evidence="2 3">
    <name type="scientific">Virgisporangium aurantiacum</name>
    <dbReference type="NCBI Taxonomy" id="175570"/>
    <lineage>
        <taxon>Bacteria</taxon>
        <taxon>Bacillati</taxon>
        <taxon>Actinomycetota</taxon>
        <taxon>Actinomycetes</taxon>
        <taxon>Micromonosporales</taxon>
        <taxon>Micromonosporaceae</taxon>
        <taxon>Virgisporangium</taxon>
    </lineage>
</organism>
<proteinExistence type="predicted"/>
<evidence type="ECO:0000313" key="3">
    <source>
        <dbReference type="Proteomes" id="UP000612585"/>
    </source>
</evidence>
<feature type="region of interest" description="Disordered" evidence="1">
    <location>
        <begin position="87"/>
        <end position="114"/>
    </location>
</feature>